<protein>
    <recommendedName>
        <fullName evidence="8">Apolipoprotein N-acyltransferase</fullName>
        <shortName evidence="8">ALP N-acyltransferase</shortName>
        <ecNumber evidence="8">2.3.1.269</ecNumber>
    </recommendedName>
</protein>
<keyword evidence="2 8" id="KW-1003">Cell membrane</keyword>
<keyword evidence="11" id="KW-1185">Reference proteome</keyword>
<feature type="transmembrane region" description="Helical" evidence="8">
    <location>
        <begin position="12"/>
        <end position="32"/>
    </location>
</feature>
<feature type="domain" description="CN hydrolase" evidence="9">
    <location>
        <begin position="226"/>
        <end position="471"/>
    </location>
</feature>
<keyword evidence="3 8" id="KW-0808">Transferase</keyword>
<feature type="transmembrane region" description="Helical" evidence="8">
    <location>
        <begin position="62"/>
        <end position="82"/>
    </location>
</feature>
<dbReference type="Pfam" id="PF00795">
    <property type="entry name" value="CN_hydrolase"/>
    <property type="match status" value="1"/>
</dbReference>
<dbReference type="NCBIfam" id="TIGR00546">
    <property type="entry name" value="lnt"/>
    <property type="match status" value="1"/>
</dbReference>
<comment type="function">
    <text evidence="8">Catalyzes the phospholipid dependent N-acylation of the N-terminal cysteine of apolipoprotein, the last step in lipoprotein maturation.</text>
</comment>
<proteinExistence type="inferred from homology"/>
<comment type="catalytic activity">
    <reaction evidence="8">
        <text>N-terminal S-1,2-diacyl-sn-glyceryl-L-cysteinyl-[lipoprotein] + a glycerophospholipid = N-acyl-S-1,2-diacyl-sn-glyceryl-L-cysteinyl-[lipoprotein] + a 2-acyl-sn-glycero-3-phospholipid + H(+)</text>
        <dbReference type="Rhea" id="RHEA:48228"/>
        <dbReference type="Rhea" id="RHEA-COMP:14681"/>
        <dbReference type="Rhea" id="RHEA-COMP:14684"/>
        <dbReference type="ChEBI" id="CHEBI:15378"/>
        <dbReference type="ChEBI" id="CHEBI:136912"/>
        <dbReference type="ChEBI" id="CHEBI:140656"/>
        <dbReference type="ChEBI" id="CHEBI:140657"/>
        <dbReference type="ChEBI" id="CHEBI:140660"/>
        <dbReference type="EC" id="2.3.1.269"/>
    </reaction>
</comment>
<dbReference type="InterPro" id="IPR036526">
    <property type="entry name" value="C-N_Hydrolase_sf"/>
</dbReference>
<evidence type="ECO:0000256" key="6">
    <source>
        <dbReference type="ARBA" id="ARBA00023136"/>
    </source>
</evidence>
<reference evidence="10 11" key="1">
    <citation type="submission" date="2024-02" db="EMBL/GenBank/DDBJ databases">
        <authorList>
            <person name="Saticioglu I.B."/>
        </authorList>
    </citation>
    <scope>NUCLEOTIDE SEQUENCE [LARGE SCALE GENOMIC DNA]</scope>
    <source>
        <strain evidence="10 11">Mu-80</strain>
    </source>
</reference>
<evidence type="ECO:0000256" key="8">
    <source>
        <dbReference type="HAMAP-Rule" id="MF_01148"/>
    </source>
</evidence>
<keyword evidence="6 8" id="KW-0472">Membrane</keyword>
<sequence length="508" mass="54696">MSEESTDARARPLIPLWLAVPMAGVAGVLMNLAFPSLAAWPLAFVALALLLPTLIGRRVGGAMLVSGVYGVALFSLLVSWTARYLGPVPWAALFVLQAALTAVALVPIALAYRWLPRAWPGGRSVVLPLLVAALWTLYELFLGNWPYGGFPWARLGMTQAEGPFAPVASWLGVSGLTFLMVAAVALLIEVVRTRAWRRPVQWIAPALTVLVLVFTPLFPTTPSGTMRIAAVQGNGATGYFDDREPYGVITAQKKATDALRGEDIDLIVWPEGGVDYDPFRDEATARRLTRVVTAFDAPLLANTATQRGDEYFNTSFLWTADGTAAQTHDKRHPVPFGEYVPDREFYFAIAPDLIGLIGREYTPGSNPPIVEVDGVGVGLAICFDVIYDEVIREAVTGGSEVLVFQTNNADFRGTDENLQQLAFARMRAIETGRSVVNVSTVGTSQIIRPDGSTVSSLDADEAGALLEDVELRSGLTAGVVLGPWIQLGIIISGSLVLLAAGVHARRRR</sequence>
<name>A0ABU8LB62_9MICO</name>
<dbReference type="Gene3D" id="3.60.110.10">
    <property type="entry name" value="Carbon-nitrogen hydrolase"/>
    <property type="match status" value="1"/>
</dbReference>
<comment type="pathway">
    <text evidence="8">Protein modification; lipoprotein biosynthesis (N-acyl transfer).</text>
</comment>
<dbReference type="HAMAP" id="MF_01148">
    <property type="entry name" value="Lnt"/>
    <property type="match status" value="1"/>
</dbReference>
<dbReference type="Proteomes" id="UP001371224">
    <property type="component" value="Unassembled WGS sequence"/>
</dbReference>
<evidence type="ECO:0000256" key="5">
    <source>
        <dbReference type="ARBA" id="ARBA00022989"/>
    </source>
</evidence>
<dbReference type="SUPFAM" id="SSF56317">
    <property type="entry name" value="Carbon-nitrogen hydrolase"/>
    <property type="match status" value="1"/>
</dbReference>
<evidence type="ECO:0000313" key="11">
    <source>
        <dbReference type="Proteomes" id="UP001371224"/>
    </source>
</evidence>
<dbReference type="InterPro" id="IPR045378">
    <property type="entry name" value="LNT_N"/>
</dbReference>
<dbReference type="PANTHER" id="PTHR38686:SF1">
    <property type="entry name" value="APOLIPOPROTEIN N-ACYLTRANSFERASE"/>
    <property type="match status" value="1"/>
</dbReference>
<evidence type="ECO:0000313" key="10">
    <source>
        <dbReference type="EMBL" id="MEJ1087567.1"/>
    </source>
</evidence>
<keyword evidence="4 8" id="KW-0812">Transmembrane</keyword>
<dbReference type="EMBL" id="JBBDGM010000003">
    <property type="protein sequence ID" value="MEJ1087567.1"/>
    <property type="molecule type" value="Genomic_DNA"/>
</dbReference>
<dbReference type="PROSITE" id="PS50263">
    <property type="entry name" value="CN_HYDROLASE"/>
    <property type="match status" value="1"/>
</dbReference>
<organism evidence="10 11">
    <name type="scientific">Microbacterium bandirmense</name>
    <dbReference type="NCBI Taxonomy" id="3122050"/>
    <lineage>
        <taxon>Bacteria</taxon>
        <taxon>Bacillati</taxon>
        <taxon>Actinomycetota</taxon>
        <taxon>Actinomycetes</taxon>
        <taxon>Micrococcales</taxon>
        <taxon>Microbacteriaceae</taxon>
        <taxon>Microbacterium</taxon>
    </lineage>
</organism>
<dbReference type="Pfam" id="PF20154">
    <property type="entry name" value="LNT_N"/>
    <property type="match status" value="1"/>
</dbReference>
<comment type="caution">
    <text evidence="10">The sequence shown here is derived from an EMBL/GenBank/DDBJ whole genome shotgun (WGS) entry which is preliminary data.</text>
</comment>
<gene>
    <name evidence="8 10" type="primary">lnt</name>
    <name evidence="10" type="ORF">WDU99_04470</name>
</gene>
<dbReference type="InterPro" id="IPR004563">
    <property type="entry name" value="Apolipo_AcylTrfase"/>
</dbReference>
<evidence type="ECO:0000256" key="3">
    <source>
        <dbReference type="ARBA" id="ARBA00022679"/>
    </source>
</evidence>
<dbReference type="EC" id="2.3.1.269" evidence="8"/>
<comment type="similarity">
    <text evidence="8">Belongs to the CN hydrolase family. Apolipoprotein N-acyltransferase subfamily.</text>
</comment>
<feature type="transmembrane region" description="Helical" evidence="8">
    <location>
        <begin position="38"/>
        <end position="55"/>
    </location>
</feature>
<dbReference type="PANTHER" id="PTHR38686">
    <property type="entry name" value="APOLIPOPROTEIN N-ACYLTRANSFERASE"/>
    <property type="match status" value="1"/>
</dbReference>
<evidence type="ECO:0000256" key="4">
    <source>
        <dbReference type="ARBA" id="ARBA00022692"/>
    </source>
</evidence>
<dbReference type="CDD" id="cd07571">
    <property type="entry name" value="ALP_N-acyl_transferase"/>
    <property type="match status" value="1"/>
</dbReference>
<evidence type="ECO:0000256" key="1">
    <source>
        <dbReference type="ARBA" id="ARBA00004651"/>
    </source>
</evidence>
<feature type="transmembrane region" description="Helical" evidence="8">
    <location>
        <begin position="167"/>
        <end position="188"/>
    </location>
</feature>
<comment type="subcellular location">
    <subcellularLocation>
        <location evidence="1 8">Cell membrane</location>
        <topology evidence="1 8">Multi-pass membrane protein</topology>
    </subcellularLocation>
</comment>
<dbReference type="InterPro" id="IPR003010">
    <property type="entry name" value="C-N_Hydrolase"/>
</dbReference>
<feature type="transmembrane region" description="Helical" evidence="8">
    <location>
        <begin position="124"/>
        <end position="147"/>
    </location>
</feature>
<keyword evidence="7 8" id="KW-0012">Acyltransferase</keyword>
<evidence type="ECO:0000259" key="9">
    <source>
        <dbReference type="PROSITE" id="PS50263"/>
    </source>
</evidence>
<feature type="transmembrane region" description="Helical" evidence="8">
    <location>
        <begin position="88"/>
        <end position="112"/>
    </location>
</feature>
<feature type="transmembrane region" description="Helical" evidence="8">
    <location>
        <begin position="200"/>
        <end position="218"/>
    </location>
</feature>
<keyword evidence="5 8" id="KW-1133">Transmembrane helix</keyword>
<dbReference type="RefSeq" id="WP_337331241.1">
    <property type="nucleotide sequence ID" value="NZ_JBBDGM010000003.1"/>
</dbReference>
<feature type="transmembrane region" description="Helical" evidence="8">
    <location>
        <begin position="481"/>
        <end position="502"/>
    </location>
</feature>
<evidence type="ECO:0000256" key="2">
    <source>
        <dbReference type="ARBA" id="ARBA00022475"/>
    </source>
</evidence>
<accession>A0ABU8LB62</accession>
<evidence type="ECO:0000256" key="7">
    <source>
        <dbReference type="ARBA" id="ARBA00023315"/>
    </source>
</evidence>